<reference evidence="1 2" key="1">
    <citation type="submission" date="2015-11" db="EMBL/GenBank/DDBJ databases">
        <title>Genomic Taxonomy of the Vibrionaceae.</title>
        <authorList>
            <person name="Gomez-Gil B."/>
            <person name="Enciso-Ibarra J."/>
        </authorList>
    </citation>
    <scope>NUCLEOTIDE SEQUENCE [LARGE SCALE GENOMIC DNA]</scope>
    <source>
        <strain evidence="1 2">CAIM 912</strain>
    </source>
</reference>
<accession>A0A135IBJ8</accession>
<organism evidence="1 2">
    <name type="scientific">Enterovibrio coralii</name>
    <dbReference type="NCBI Taxonomy" id="294935"/>
    <lineage>
        <taxon>Bacteria</taxon>
        <taxon>Pseudomonadati</taxon>
        <taxon>Pseudomonadota</taxon>
        <taxon>Gammaproteobacteria</taxon>
        <taxon>Vibrionales</taxon>
        <taxon>Vibrionaceae</taxon>
        <taxon>Enterovibrio</taxon>
    </lineage>
</organism>
<proteinExistence type="predicted"/>
<evidence type="ECO:0000313" key="1">
    <source>
        <dbReference type="EMBL" id="KXF82841.1"/>
    </source>
</evidence>
<dbReference type="OrthoDB" id="4827574at2"/>
<dbReference type="AlphaFoldDB" id="A0A135IBJ8"/>
<comment type="caution">
    <text evidence="1">The sequence shown here is derived from an EMBL/GenBank/DDBJ whole genome shotgun (WGS) entry which is preliminary data.</text>
</comment>
<keyword evidence="2" id="KW-1185">Reference proteome</keyword>
<evidence type="ECO:0000313" key="2">
    <source>
        <dbReference type="Proteomes" id="UP000070529"/>
    </source>
</evidence>
<dbReference type="RefSeq" id="WP_067412208.1">
    <property type="nucleotide sequence ID" value="NZ_LNTY01000015.1"/>
</dbReference>
<name>A0A135IBJ8_9GAMM</name>
<protein>
    <submittedName>
        <fullName evidence="1">Uncharacterized protein</fullName>
    </submittedName>
</protein>
<dbReference type="Proteomes" id="UP000070529">
    <property type="component" value="Unassembled WGS sequence"/>
</dbReference>
<gene>
    <name evidence="1" type="ORF">ATN88_23500</name>
</gene>
<sequence length="146" mass="17054">MQNNLQAQVVSGLYPLTEEWSLHLPSEFNVTMEDEDLVIWHEGFTIWCSVWSIDPEESPEEALEWIVEERADDAFDIQKGEDKGLVFYRYRLFEETNDFRVASLYNFSFSHSSYVQLGVYFDDEAAFETAKSICQSLSFKNAMLLH</sequence>
<dbReference type="EMBL" id="LNTY01000015">
    <property type="protein sequence ID" value="KXF82841.1"/>
    <property type="molecule type" value="Genomic_DNA"/>
</dbReference>